<evidence type="ECO:0000313" key="12">
    <source>
        <dbReference type="EMBL" id="KAF2432643.1"/>
    </source>
</evidence>
<dbReference type="PANTHER" id="PTHR48250:SF3">
    <property type="entry name" value="CUTINASE 1-RELATED"/>
    <property type="match status" value="1"/>
</dbReference>
<comment type="catalytic activity">
    <reaction evidence="9">
        <text>cutin + H2O = cutin monomers.</text>
        <dbReference type="EC" id="3.1.1.74"/>
    </reaction>
</comment>
<evidence type="ECO:0000256" key="10">
    <source>
        <dbReference type="PIRSR" id="PIRSR611150-1"/>
    </source>
</evidence>
<dbReference type="PROSITE" id="PS00931">
    <property type="entry name" value="CUTINASE_2"/>
    <property type="match status" value="1"/>
</dbReference>
<dbReference type="EC" id="3.1.1.74" evidence="3"/>
<evidence type="ECO:0000313" key="13">
    <source>
        <dbReference type="Proteomes" id="UP000800235"/>
    </source>
</evidence>
<dbReference type="Pfam" id="PF01083">
    <property type="entry name" value="Cutinase"/>
    <property type="match status" value="1"/>
</dbReference>
<name>A0A9P4NWF7_9PEZI</name>
<feature type="disulfide bond" evidence="11">
    <location>
        <begin position="9"/>
        <end position="86"/>
    </location>
</feature>
<feature type="active site" evidence="10">
    <location>
        <position position="152"/>
    </location>
</feature>
<dbReference type="GO" id="GO:0016052">
    <property type="term" value="P:carbohydrate catabolic process"/>
    <property type="evidence" value="ECO:0007669"/>
    <property type="project" value="TreeGrafter"/>
</dbReference>
<dbReference type="Gene3D" id="3.40.50.1820">
    <property type="entry name" value="alpha/beta hydrolase"/>
    <property type="match status" value="1"/>
</dbReference>
<evidence type="ECO:0000256" key="5">
    <source>
        <dbReference type="ARBA" id="ARBA00022525"/>
    </source>
</evidence>
<gene>
    <name evidence="12" type="ORF">EJ08DRAFT_585200</name>
</gene>
<dbReference type="SMART" id="SM01110">
    <property type="entry name" value="Cutinase"/>
    <property type="match status" value="1"/>
</dbReference>
<keyword evidence="7" id="KW-0378">Hydrolase</keyword>
<dbReference type="InterPro" id="IPR043579">
    <property type="entry name" value="CUTINASE_2"/>
</dbReference>
<evidence type="ECO:0000256" key="1">
    <source>
        <dbReference type="ARBA" id="ARBA00004613"/>
    </source>
</evidence>
<feature type="active site" description="Proton donor/acceptor" evidence="10">
    <location>
        <position position="165"/>
    </location>
</feature>
<dbReference type="GO" id="GO:0005576">
    <property type="term" value="C:extracellular region"/>
    <property type="evidence" value="ECO:0007669"/>
    <property type="project" value="UniProtKB-SubCell"/>
</dbReference>
<dbReference type="PANTHER" id="PTHR48250">
    <property type="entry name" value="CUTINASE 2-RELATED"/>
    <property type="match status" value="1"/>
</dbReference>
<evidence type="ECO:0000256" key="6">
    <source>
        <dbReference type="ARBA" id="ARBA00022729"/>
    </source>
</evidence>
<evidence type="ECO:0000256" key="8">
    <source>
        <dbReference type="ARBA" id="ARBA00023157"/>
    </source>
</evidence>
<dbReference type="InterPro" id="IPR029058">
    <property type="entry name" value="AB_hydrolase_fold"/>
</dbReference>
<keyword evidence="13" id="KW-1185">Reference proteome</keyword>
<feature type="disulfide bond" evidence="11">
    <location>
        <begin position="148"/>
        <end position="155"/>
    </location>
</feature>
<dbReference type="GO" id="GO:0050525">
    <property type="term" value="F:cutinase activity"/>
    <property type="evidence" value="ECO:0007669"/>
    <property type="project" value="UniProtKB-EC"/>
</dbReference>
<dbReference type="AlphaFoldDB" id="A0A9P4NWF7"/>
<feature type="active site" description="Nucleophile" evidence="10">
    <location>
        <position position="97"/>
    </location>
</feature>
<reference evidence="12" key="1">
    <citation type="journal article" date="2020" name="Stud. Mycol.">
        <title>101 Dothideomycetes genomes: a test case for predicting lifestyles and emergence of pathogens.</title>
        <authorList>
            <person name="Haridas S."/>
            <person name="Albert R."/>
            <person name="Binder M."/>
            <person name="Bloem J."/>
            <person name="Labutti K."/>
            <person name="Salamov A."/>
            <person name="Andreopoulos B."/>
            <person name="Baker S."/>
            <person name="Barry K."/>
            <person name="Bills G."/>
            <person name="Bluhm B."/>
            <person name="Cannon C."/>
            <person name="Castanera R."/>
            <person name="Culley D."/>
            <person name="Daum C."/>
            <person name="Ezra D."/>
            <person name="Gonzalez J."/>
            <person name="Henrissat B."/>
            <person name="Kuo A."/>
            <person name="Liang C."/>
            <person name="Lipzen A."/>
            <person name="Lutzoni F."/>
            <person name="Magnuson J."/>
            <person name="Mondo S."/>
            <person name="Nolan M."/>
            <person name="Ohm R."/>
            <person name="Pangilinan J."/>
            <person name="Park H.-J."/>
            <person name="Ramirez L."/>
            <person name="Alfaro M."/>
            <person name="Sun H."/>
            <person name="Tritt A."/>
            <person name="Yoshinaga Y."/>
            <person name="Zwiers L.-H."/>
            <person name="Turgeon B."/>
            <person name="Goodwin S."/>
            <person name="Spatafora J."/>
            <person name="Crous P."/>
            <person name="Grigoriev I."/>
        </authorList>
    </citation>
    <scope>NUCLEOTIDE SEQUENCE</scope>
    <source>
        <strain evidence="12">CBS 130266</strain>
    </source>
</reference>
<evidence type="ECO:0000256" key="3">
    <source>
        <dbReference type="ARBA" id="ARBA00013095"/>
    </source>
</evidence>
<comment type="subcellular location">
    <subcellularLocation>
        <location evidence="1">Secreted</location>
    </subcellularLocation>
</comment>
<sequence length="200" mass="20822">MKELDQKPCKPITWVFARASTELGNMGASVGTLIAIQLNQTYGQANVAIQGVDYEAGITGNIGGVGCSNKGVSESTRLLNLAHSKCPKSVVLVGAYSQGTACMHAAIPKLAQPVRDQIAAAVMFGDTKNTQEKGRIRGLKDDQFKIYCNKNDGVCGGGLNVNAGHFAYAPFIPEVVTYLKGAVTKAGYKAGAAPAAGGEE</sequence>
<comment type="similarity">
    <text evidence="2">Belongs to the cutinase family.</text>
</comment>
<evidence type="ECO:0000256" key="7">
    <source>
        <dbReference type="ARBA" id="ARBA00022801"/>
    </source>
</evidence>
<keyword evidence="5" id="KW-0964">Secreted</keyword>
<keyword evidence="4" id="KW-0719">Serine esterase</keyword>
<evidence type="ECO:0000256" key="2">
    <source>
        <dbReference type="ARBA" id="ARBA00007534"/>
    </source>
</evidence>
<keyword evidence="8 11" id="KW-1015">Disulfide bond</keyword>
<evidence type="ECO:0000256" key="9">
    <source>
        <dbReference type="ARBA" id="ARBA00034045"/>
    </source>
</evidence>
<dbReference type="InterPro" id="IPR000675">
    <property type="entry name" value="Cutinase/axe"/>
</dbReference>
<proteinExistence type="inferred from homology"/>
<accession>A0A9P4NWF7</accession>
<dbReference type="Proteomes" id="UP000800235">
    <property type="component" value="Unassembled WGS sequence"/>
</dbReference>
<protein>
    <recommendedName>
        <fullName evidence="3">cutinase</fullName>
        <ecNumber evidence="3">3.1.1.74</ecNumber>
    </recommendedName>
</protein>
<dbReference type="OrthoDB" id="3225429at2759"/>
<dbReference type="SUPFAM" id="SSF53474">
    <property type="entry name" value="alpha/beta-Hydrolases"/>
    <property type="match status" value="1"/>
</dbReference>
<comment type="caution">
    <text evidence="12">The sequence shown here is derived from an EMBL/GenBank/DDBJ whole genome shotgun (WGS) entry which is preliminary data.</text>
</comment>
<keyword evidence="6" id="KW-0732">Signal</keyword>
<evidence type="ECO:0000256" key="11">
    <source>
        <dbReference type="PIRSR" id="PIRSR611150-2"/>
    </source>
</evidence>
<evidence type="ECO:0000256" key="4">
    <source>
        <dbReference type="ARBA" id="ARBA00022487"/>
    </source>
</evidence>
<dbReference type="EMBL" id="MU007025">
    <property type="protein sequence ID" value="KAF2432643.1"/>
    <property type="molecule type" value="Genomic_DNA"/>
</dbReference>
<organism evidence="12 13">
    <name type="scientific">Tothia fuscella</name>
    <dbReference type="NCBI Taxonomy" id="1048955"/>
    <lineage>
        <taxon>Eukaryota</taxon>
        <taxon>Fungi</taxon>
        <taxon>Dikarya</taxon>
        <taxon>Ascomycota</taxon>
        <taxon>Pezizomycotina</taxon>
        <taxon>Dothideomycetes</taxon>
        <taxon>Pleosporomycetidae</taxon>
        <taxon>Venturiales</taxon>
        <taxon>Cylindrosympodiaceae</taxon>
        <taxon>Tothia</taxon>
    </lineage>
</organism>
<dbReference type="PRINTS" id="PR00129">
    <property type="entry name" value="CUTINASE"/>
</dbReference>
<dbReference type="InterPro" id="IPR011150">
    <property type="entry name" value="Cutinase_monf"/>
</dbReference>